<dbReference type="Proteomes" id="UP000278962">
    <property type="component" value="Unassembled WGS sequence"/>
</dbReference>
<dbReference type="Gene3D" id="3.60.15.10">
    <property type="entry name" value="Ribonuclease Z/Hydroxyacylglutathione hydrolase-like"/>
    <property type="match status" value="1"/>
</dbReference>
<evidence type="ECO:0008006" key="3">
    <source>
        <dbReference type="Google" id="ProtNLM"/>
    </source>
</evidence>
<evidence type="ECO:0000313" key="2">
    <source>
        <dbReference type="Proteomes" id="UP000278962"/>
    </source>
</evidence>
<keyword evidence="2" id="KW-1185">Reference proteome</keyword>
<proteinExistence type="predicted"/>
<dbReference type="AlphaFoldDB" id="A0A660L3D6"/>
<name>A0A660L3D6_9ACTN</name>
<accession>A0A660L3D6</accession>
<organism evidence="1 2">
    <name type="scientific">Solirubrobacter pauli</name>
    <dbReference type="NCBI Taxonomy" id="166793"/>
    <lineage>
        <taxon>Bacteria</taxon>
        <taxon>Bacillati</taxon>
        <taxon>Actinomycetota</taxon>
        <taxon>Thermoleophilia</taxon>
        <taxon>Solirubrobacterales</taxon>
        <taxon>Solirubrobacteraceae</taxon>
        <taxon>Solirubrobacter</taxon>
    </lineage>
</organism>
<dbReference type="RefSeq" id="WP_121255868.1">
    <property type="nucleotide sequence ID" value="NZ_RBIL01000002.1"/>
</dbReference>
<dbReference type="InterPro" id="IPR036866">
    <property type="entry name" value="RibonucZ/Hydroxyglut_hydro"/>
</dbReference>
<dbReference type="SUPFAM" id="SSF56281">
    <property type="entry name" value="Metallo-hydrolase/oxidoreductase"/>
    <property type="match status" value="1"/>
</dbReference>
<comment type="caution">
    <text evidence="1">The sequence shown here is derived from an EMBL/GenBank/DDBJ whole genome shotgun (WGS) entry which is preliminary data.</text>
</comment>
<dbReference type="EMBL" id="RBIL01000002">
    <property type="protein sequence ID" value="RKQ87372.1"/>
    <property type="molecule type" value="Genomic_DNA"/>
</dbReference>
<dbReference type="OrthoDB" id="5243494at2"/>
<sequence>MIQVLAPGIHRWELRHPEWHPGEFGSKVGAYLVHEGDATVLVDPLLDDEVAAELDPLVRGEVVIAVTIPYHVRSCVEALERWGGTLVGHPDIAKRLPAGTPVHGDEDLPLGLTMHKLSRGKERPLELPGTRALVFGDRIVGVEGGLRYWMSDPITDDRRAWFRKTAAPGLARLLDIDFEHALVTHGEPVMKSGKAALQDALDGDPWYHRPS</sequence>
<gene>
    <name evidence="1" type="ORF">C8N24_5393</name>
</gene>
<protein>
    <recommendedName>
        <fullName evidence="3">Metallo-beta-lactamase superfamily protein</fullName>
    </recommendedName>
</protein>
<evidence type="ECO:0000313" key="1">
    <source>
        <dbReference type="EMBL" id="RKQ87372.1"/>
    </source>
</evidence>
<reference evidence="1 2" key="1">
    <citation type="submission" date="2018-10" db="EMBL/GenBank/DDBJ databases">
        <title>Genomic Encyclopedia of Archaeal and Bacterial Type Strains, Phase II (KMG-II): from individual species to whole genera.</title>
        <authorList>
            <person name="Goeker M."/>
        </authorList>
    </citation>
    <scope>NUCLEOTIDE SEQUENCE [LARGE SCALE GENOMIC DNA]</scope>
    <source>
        <strain evidence="1 2">DSM 14954</strain>
    </source>
</reference>